<dbReference type="RefSeq" id="WP_215533416.1">
    <property type="nucleotide sequence ID" value="NZ_AP023321.1"/>
</dbReference>
<dbReference type="CDD" id="cd04882">
    <property type="entry name" value="ACT_Bt0572_2"/>
    <property type="match status" value="1"/>
</dbReference>
<dbReference type="InterPro" id="IPR002912">
    <property type="entry name" value="ACT_dom"/>
</dbReference>
<dbReference type="PANTHER" id="PTHR40099">
    <property type="entry name" value="ACETOLACTATE SYNTHASE, SMALL SUBUNIT"/>
    <property type="match status" value="1"/>
</dbReference>
<dbReference type="InterPro" id="IPR045865">
    <property type="entry name" value="ACT-like_dom_sf"/>
</dbReference>
<dbReference type="PROSITE" id="PS51671">
    <property type="entry name" value="ACT"/>
    <property type="match status" value="1"/>
</dbReference>
<keyword evidence="3" id="KW-1185">Reference proteome</keyword>
<dbReference type="SUPFAM" id="SSF55021">
    <property type="entry name" value="ACT-like"/>
    <property type="match status" value="2"/>
</dbReference>
<feature type="domain" description="ACT" evidence="1">
    <location>
        <begin position="71"/>
        <end position="146"/>
    </location>
</feature>
<dbReference type="Pfam" id="PF19571">
    <property type="entry name" value="ACT_8"/>
    <property type="match status" value="1"/>
</dbReference>
<dbReference type="Proteomes" id="UP000593890">
    <property type="component" value="Chromosome"/>
</dbReference>
<dbReference type="PANTHER" id="PTHR40099:SF1">
    <property type="entry name" value="ACETOLACTATE SYNTHASE, SMALL SUBUNIT"/>
    <property type="match status" value="1"/>
</dbReference>
<evidence type="ECO:0000313" key="3">
    <source>
        <dbReference type="Proteomes" id="UP000593890"/>
    </source>
</evidence>
<gene>
    <name evidence="2" type="ORF">C12CBH8_03770</name>
</gene>
<reference evidence="3" key="1">
    <citation type="submission" date="2020-07" db="EMBL/GenBank/DDBJ databases">
        <title>Complete genome sequencing of Clostridia bacterium strain 12CBH8.</title>
        <authorList>
            <person name="Sakamoto M."/>
            <person name="Murakami T."/>
            <person name="Mori H."/>
        </authorList>
    </citation>
    <scope>NUCLEOTIDE SEQUENCE [LARGE SCALE GENOMIC DNA]</scope>
    <source>
        <strain evidence="3">12CBH8</strain>
    </source>
</reference>
<proteinExistence type="predicted"/>
<dbReference type="InterPro" id="IPR045739">
    <property type="entry name" value="ACT_dom_pair"/>
</dbReference>
<organism evidence="2 3">
    <name type="scientific">Solibaculum mannosilyticum</name>
    <dbReference type="NCBI Taxonomy" id="2780922"/>
    <lineage>
        <taxon>Bacteria</taxon>
        <taxon>Bacillati</taxon>
        <taxon>Bacillota</taxon>
        <taxon>Clostridia</taxon>
        <taxon>Eubacteriales</taxon>
        <taxon>Oscillospiraceae</taxon>
        <taxon>Solibaculum</taxon>
    </lineage>
</organism>
<dbReference type="AlphaFoldDB" id="A0A7I8CZ33"/>
<accession>A0A7I8CZ33</accession>
<dbReference type="EMBL" id="AP023321">
    <property type="protein sequence ID" value="BCI59738.1"/>
    <property type="molecule type" value="Genomic_DNA"/>
</dbReference>
<evidence type="ECO:0000313" key="2">
    <source>
        <dbReference type="EMBL" id="BCI59738.1"/>
    </source>
</evidence>
<sequence>MTAKQLSVFIENKPGQVAEFTRLLHQNHINMHALSMADAQDFGVLRTIVDDSYKAACVLKEAGYIFSITPVLAVEIPDQPGSLVHILDLLDQNDINLEYTYAFTSRRRDRAYMIVRVADTEKACEVLNKSGVRLICQSELSDLFAD</sequence>
<evidence type="ECO:0000259" key="1">
    <source>
        <dbReference type="PROSITE" id="PS51671"/>
    </source>
</evidence>
<name>A0A7I8CZ33_9FIRM</name>
<dbReference type="KEGG" id="sman:C12CBH8_03770"/>
<dbReference type="Gene3D" id="3.30.2130.10">
    <property type="entry name" value="VC0802-like"/>
    <property type="match status" value="1"/>
</dbReference>
<protein>
    <submittedName>
        <fullName evidence="2">Amino acid-binding protein</fullName>
    </submittedName>
</protein>